<dbReference type="CDD" id="cd05716">
    <property type="entry name" value="IgV_pIgR_like"/>
    <property type="match status" value="2"/>
</dbReference>
<keyword evidence="7 8" id="KW-0472">Membrane</keyword>
<dbReference type="SUPFAM" id="SSF48726">
    <property type="entry name" value="Immunoglobulin"/>
    <property type="match status" value="2"/>
</dbReference>
<dbReference type="Proteomes" id="UP000316079">
    <property type="component" value="Unassembled WGS sequence"/>
</dbReference>
<dbReference type="GO" id="GO:0008250">
    <property type="term" value="C:oligosaccharyltransferase complex"/>
    <property type="evidence" value="ECO:0007669"/>
    <property type="project" value="InterPro"/>
</dbReference>
<feature type="transmembrane region" description="Helical" evidence="8">
    <location>
        <begin position="402"/>
        <end position="422"/>
    </location>
</feature>
<gene>
    <name evidence="10" type="ORF">DNTS_025245</name>
</gene>
<dbReference type="GO" id="GO:0005886">
    <property type="term" value="C:plasma membrane"/>
    <property type="evidence" value="ECO:0007669"/>
    <property type="project" value="TreeGrafter"/>
</dbReference>
<dbReference type="Pfam" id="PF02109">
    <property type="entry name" value="DAD"/>
    <property type="match status" value="1"/>
</dbReference>
<dbReference type="Gene3D" id="2.60.40.10">
    <property type="entry name" value="Immunoglobulins"/>
    <property type="match status" value="2"/>
</dbReference>
<dbReference type="InterPro" id="IPR003599">
    <property type="entry name" value="Ig_sub"/>
</dbReference>
<dbReference type="PROSITE" id="PS50835">
    <property type="entry name" value="IG_LIKE"/>
    <property type="match status" value="2"/>
</dbReference>
<evidence type="ECO:0000313" key="11">
    <source>
        <dbReference type="Proteomes" id="UP000316079"/>
    </source>
</evidence>
<dbReference type="OrthoDB" id="8920197at2759"/>
<organism evidence="10 11">
    <name type="scientific">Danionella cerebrum</name>
    <dbReference type="NCBI Taxonomy" id="2873325"/>
    <lineage>
        <taxon>Eukaryota</taxon>
        <taxon>Metazoa</taxon>
        <taxon>Chordata</taxon>
        <taxon>Craniata</taxon>
        <taxon>Vertebrata</taxon>
        <taxon>Euteleostomi</taxon>
        <taxon>Actinopterygii</taxon>
        <taxon>Neopterygii</taxon>
        <taxon>Teleostei</taxon>
        <taxon>Ostariophysi</taxon>
        <taxon>Cypriniformes</taxon>
        <taxon>Danionidae</taxon>
        <taxon>Danioninae</taxon>
        <taxon>Danionella</taxon>
    </lineage>
</organism>
<dbReference type="AlphaFoldDB" id="A0A553RC04"/>
<evidence type="ECO:0000313" key="10">
    <source>
        <dbReference type="EMBL" id="TRY99711.1"/>
    </source>
</evidence>
<comment type="pathway">
    <text evidence="2">Protein modification; protein glycosylation.</text>
</comment>
<evidence type="ECO:0000256" key="2">
    <source>
        <dbReference type="ARBA" id="ARBA00004922"/>
    </source>
</evidence>
<dbReference type="InterPro" id="IPR007110">
    <property type="entry name" value="Ig-like_dom"/>
</dbReference>
<evidence type="ECO:0000256" key="3">
    <source>
        <dbReference type="ARBA" id="ARBA00009386"/>
    </source>
</evidence>
<evidence type="ECO:0000256" key="1">
    <source>
        <dbReference type="ARBA" id="ARBA00004477"/>
    </source>
</evidence>
<comment type="similarity">
    <text evidence="3">Belongs to the DAD/OST2 family.</text>
</comment>
<dbReference type="InterPro" id="IPR050671">
    <property type="entry name" value="CD300_family_receptors"/>
</dbReference>
<sequence length="468" mass="51730">MSNSVFSVISRFVEEYRSSTPTKLKVIDAYLLYILLTGAFQFLYCLLVGTFPFNSFLSGFISCVGSFILAVCLRIQINPQNKGDFLTVSPERAFADFLFAHTVLHLVVTEGSESECRSIPPRSSCGTTECLSLSTSEMTTLLQLLIVLFELPGFLCTVTTVGDLAVLEGGSVTIPCHYDPQYTANVKYWCRGRMREFCSSLARTDEPESTSGSHKMTIVDDPTQQVFTVSMRDLMEEDTGWYWCGVELGGMWVADSAASVYISVIQGMSVVSSVVSGEEGKSLSVQCLYSKNLRSLEKRWCRSGSWHSCVQTDSSGSSSDGNVRIHDDRSGVFSVSIVRLEARDAGWYWCGAGQQHVAVHVTVRAQATTSTASAVPSLITTVWNQSVQSTDQSSSRAVWESPLVVCGVVLLTVSALLALWKLKQECKRKPRHHRADEINDNLTMSPWREGEYKNVIFLNTPAQQAQIH</sequence>
<feature type="domain" description="Ig-like" evidence="9">
    <location>
        <begin position="152"/>
        <end position="263"/>
    </location>
</feature>
<dbReference type="InterPro" id="IPR013783">
    <property type="entry name" value="Ig-like_fold"/>
</dbReference>
<comment type="subcellular location">
    <subcellularLocation>
        <location evidence="1">Endoplasmic reticulum membrane</location>
        <topology evidence="1">Multi-pass membrane protein</topology>
    </subcellularLocation>
</comment>
<dbReference type="InterPro" id="IPR036179">
    <property type="entry name" value="Ig-like_dom_sf"/>
</dbReference>
<evidence type="ECO:0000256" key="6">
    <source>
        <dbReference type="ARBA" id="ARBA00022989"/>
    </source>
</evidence>
<keyword evidence="5" id="KW-0256">Endoplasmic reticulum</keyword>
<evidence type="ECO:0000259" key="9">
    <source>
        <dbReference type="PROSITE" id="PS50835"/>
    </source>
</evidence>
<dbReference type="PANTHER" id="PTHR11860:SF87">
    <property type="entry name" value="CMRF35-LIKE MOLECULE 8"/>
    <property type="match status" value="1"/>
</dbReference>
<accession>A0A553RC04</accession>
<dbReference type="Pfam" id="PF07686">
    <property type="entry name" value="V-set"/>
    <property type="match status" value="2"/>
</dbReference>
<feature type="domain" description="Ig-like" evidence="9">
    <location>
        <begin position="266"/>
        <end position="370"/>
    </location>
</feature>
<dbReference type="SMART" id="SM00409">
    <property type="entry name" value="IG"/>
    <property type="match status" value="2"/>
</dbReference>
<dbReference type="PANTHER" id="PTHR11860">
    <property type="entry name" value="POLYMERIC-IMMUNOGLOBULIN RECEPTOR"/>
    <property type="match status" value="1"/>
</dbReference>
<name>A0A553RC04_9TELE</name>
<protein>
    <recommendedName>
        <fullName evidence="9">Ig-like domain-containing protein</fullName>
    </recommendedName>
</protein>
<feature type="transmembrane region" description="Helical" evidence="8">
    <location>
        <begin position="56"/>
        <end position="77"/>
    </location>
</feature>
<evidence type="ECO:0000256" key="5">
    <source>
        <dbReference type="ARBA" id="ARBA00022824"/>
    </source>
</evidence>
<dbReference type="EMBL" id="SRMA01025050">
    <property type="protein sequence ID" value="TRY99711.1"/>
    <property type="molecule type" value="Genomic_DNA"/>
</dbReference>
<proteinExistence type="inferred from homology"/>
<reference evidence="10 11" key="1">
    <citation type="journal article" date="2019" name="Sci. Data">
        <title>Hybrid genome assembly and annotation of Danionella translucida.</title>
        <authorList>
            <person name="Kadobianskyi M."/>
            <person name="Schulze L."/>
            <person name="Schuelke M."/>
            <person name="Judkewitz B."/>
        </authorList>
    </citation>
    <scope>NUCLEOTIDE SEQUENCE [LARGE SCALE GENOMIC DNA]</scope>
    <source>
        <strain evidence="10 11">Bolton</strain>
    </source>
</reference>
<keyword evidence="4 8" id="KW-0812">Transmembrane</keyword>
<keyword evidence="11" id="KW-1185">Reference proteome</keyword>
<dbReference type="GO" id="GO:0004888">
    <property type="term" value="F:transmembrane signaling receptor activity"/>
    <property type="evidence" value="ECO:0007669"/>
    <property type="project" value="TreeGrafter"/>
</dbReference>
<evidence type="ECO:0000256" key="4">
    <source>
        <dbReference type="ARBA" id="ARBA00022692"/>
    </source>
</evidence>
<dbReference type="InterPro" id="IPR003038">
    <property type="entry name" value="DAD/Ost2"/>
</dbReference>
<comment type="caution">
    <text evidence="10">The sequence shown here is derived from an EMBL/GenBank/DDBJ whole genome shotgun (WGS) entry which is preliminary data.</text>
</comment>
<feature type="transmembrane region" description="Helical" evidence="8">
    <location>
        <begin position="30"/>
        <end position="49"/>
    </location>
</feature>
<evidence type="ECO:0000256" key="7">
    <source>
        <dbReference type="ARBA" id="ARBA00023136"/>
    </source>
</evidence>
<dbReference type="InterPro" id="IPR013106">
    <property type="entry name" value="Ig_V-set"/>
</dbReference>
<keyword evidence="6 8" id="KW-1133">Transmembrane helix</keyword>
<evidence type="ECO:0000256" key="8">
    <source>
        <dbReference type="SAM" id="Phobius"/>
    </source>
</evidence>
<dbReference type="UniPathway" id="UPA00378"/>